<dbReference type="Proteomes" id="UP000298264">
    <property type="component" value="Unassembled WGS sequence"/>
</dbReference>
<keyword evidence="1" id="KW-1133">Transmembrane helix</keyword>
<sequence>MVPLLIAIQDSFLVILGCILVLSILGFLAVLYTQFILPIISRKESDRFNPAHTGDRYDLVVDESTRFAQFTIGCKTGNIATRCNAISEDQLIFQIKKAKDSEDYSITVLRNGPTFYKPPRMEIYHKMESKEIFDSYEIIGHPVEFRISDKIVKERMANFIEIALNSSFYFNKLGKERMRFTFTVGKIQPGINRKVRLRGDIYAFGKEEENEDSE</sequence>
<dbReference type="AlphaFoldDB" id="A0A4R9LPD6"/>
<accession>A0A4R9LPD6</accession>
<evidence type="ECO:0000256" key="1">
    <source>
        <dbReference type="SAM" id="Phobius"/>
    </source>
</evidence>
<organism evidence="2 3">
    <name type="scientific">Leptospira ilyithenensis</name>
    <dbReference type="NCBI Taxonomy" id="2484901"/>
    <lineage>
        <taxon>Bacteria</taxon>
        <taxon>Pseudomonadati</taxon>
        <taxon>Spirochaetota</taxon>
        <taxon>Spirochaetia</taxon>
        <taxon>Leptospirales</taxon>
        <taxon>Leptospiraceae</taxon>
        <taxon>Leptospira</taxon>
    </lineage>
</organism>
<name>A0A4R9LPD6_9LEPT</name>
<keyword evidence="3" id="KW-1185">Reference proteome</keyword>
<keyword evidence="1" id="KW-0472">Membrane</keyword>
<feature type="transmembrane region" description="Helical" evidence="1">
    <location>
        <begin position="12"/>
        <end position="37"/>
    </location>
</feature>
<keyword evidence="1" id="KW-0812">Transmembrane</keyword>
<comment type="caution">
    <text evidence="2">The sequence shown here is derived from an EMBL/GenBank/DDBJ whole genome shotgun (WGS) entry which is preliminary data.</text>
</comment>
<dbReference type="EMBL" id="RQHV01000053">
    <property type="protein sequence ID" value="TGN09111.1"/>
    <property type="molecule type" value="Genomic_DNA"/>
</dbReference>
<evidence type="ECO:0000313" key="3">
    <source>
        <dbReference type="Proteomes" id="UP000298264"/>
    </source>
</evidence>
<reference evidence="2" key="1">
    <citation type="journal article" date="2019" name="PLoS Negl. Trop. Dis.">
        <title>Revisiting the worldwide diversity of Leptospira species in the environment.</title>
        <authorList>
            <person name="Vincent A.T."/>
            <person name="Schiettekatte O."/>
            <person name="Bourhy P."/>
            <person name="Veyrier F.J."/>
            <person name="Picardeau M."/>
        </authorList>
    </citation>
    <scope>NUCLEOTIDE SEQUENCE [LARGE SCALE GENOMIC DNA]</scope>
    <source>
        <strain evidence="2">201400974</strain>
    </source>
</reference>
<evidence type="ECO:0000313" key="2">
    <source>
        <dbReference type="EMBL" id="TGN09111.1"/>
    </source>
</evidence>
<protein>
    <submittedName>
        <fullName evidence="2">Uncharacterized protein</fullName>
    </submittedName>
</protein>
<dbReference type="OrthoDB" id="344267at2"/>
<gene>
    <name evidence="2" type="ORF">EHS11_12790</name>
</gene>
<proteinExistence type="predicted"/>